<proteinExistence type="predicted"/>
<protein>
    <submittedName>
        <fullName evidence="1">Uncharacterized protein</fullName>
    </submittedName>
</protein>
<comment type="caution">
    <text evidence="1">The sequence shown here is derived from an EMBL/GenBank/DDBJ whole genome shotgun (WGS) entry which is preliminary data.</text>
</comment>
<gene>
    <name evidence="1" type="ORF">SKAU_G00047350</name>
</gene>
<evidence type="ECO:0000313" key="1">
    <source>
        <dbReference type="EMBL" id="KAJ8374155.1"/>
    </source>
</evidence>
<reference evidence="1" key="1">
    <citation type="journal article" date="2023" name="Science">
        <title>Genome structures resolve the early diversification of teleost fishes.</title>
        <authorList>
            <person name="Parey E."/>
            <person name="Louis A."/>
            <person name="Montfort J."/>
            <person name="Bouchez O."/>
            <person name="Roques C."/>
            <person name="Iampietro C."/>
            <person name="Lluch J."/>
            <person name="Castinel A."/>
            <person name="Donnadieu C."/>
            <person name="Desvignes T."/>
            <person name="Floi Bucao C."/>
            <person name="Jouanno E."/>
            <person name="Wen M."/>
            <person name="Mejri S."/>
            <person name="Dirks R."/>
            <person name="Jansen H."/>
            <person name="Henkel C."/>
            <person name="Chen W.J."/>
            <person name="Zahm M."/>
            <person name="Cabau C."/>
            <person name="Klopp C."/>
            <person name="Thompson A.W."/>
            <person name="Robinson-Rechavi M."/>
            <person name="Braasch I."/>
            <person name="Lecointre G."/>
            <person name="Bobe J."/>
            <person name="Postlethwait J.H."/>
            <person name="Berthelot C."/>
            <person name="Roest Crollius H."/>
            <person name="Guiguen Y."/>
        </authorList>
    </citation>
    <scope>NUCLEOTIDE SEQUENCE</scope>
    <source>
        <strain evidence="1">WJC10195</strain>
    </source>
</reference>
<keyword evidence="2" id="KW-1185">Reference proteome</keyword>
<dbReference type="EMBL" id="JAINUF010000002">
    <property type="protein sequence ID" value="KAJ8374155.1"/>
    <property type="molecule type" value="Genomic_DNA"/>
</dbReference>
<name>A0A9Q1G2G9_SYNKA</name>
<organism evidence="1 2">
    <name type="scientific">Synaphobranchus kaupii</name>
    <name type="common">Kaup's arrowtooth eel</name>
    <dbReference type="NCBI Taxonomy" id="118154"/>
    <lineage>
        <taxon>Eukaryota</taxon>
        <taxon>Metazoa</taxon>
        <taxon>Chordata</taxon>
        <taxon>Craniata</taxon>
        <taxon>Vertebrata</taxon>
        <taxon>Euteleostomi</taxon>
        <taxon>Actinopterygii</taxon>
        <taxon>Neopterygii</taxon>
        <taxon>Teleostei</taxon>
        <taxon>Anguilliformes</taxon>
        <taxon>Synaphobranchidae</taxon>
        <taxon>Synaphobranchus</taxon>
    </lineage>
</organism>
<evidence type="ECO:0000313" key="2">
    <source>
        <dbReference type="Proteomes" id="UP001152622"/>
    </source>
</evidence>
<dbReference type="AlphaFoldDB" id="A0A9Q1G2G9"/>
<sequence length="112" mass="12225">MNTVLITRALPFQRDLKLLWSQAPYCVKSTDFKRRKGVKTEQGVQAGRGIGKASTVASPAPLTSDLTFYAAVLSECSKAHRLLAVGGPVELLEPLWIQRNRVVSECGPMIGQ</sequence>
<dbReference type="Proteomes" id="UP001152622">
    <property type="component" value="Chromosome 2"/>
</dbReference>
<accession>A0A9Q1G2G9</accession>